<feature type="domain" description="Gfo/Idh/MocA-like oxidoreductase N-terminal" evidence="1">
    <location>
        <begin position="4"/>
        <end position="125"/>
    </location>
</feature>
<dbReference type="RefSeq" id="WP_262686842.1">
    <property type="nucleotide sequence ID" value="NZ_JAOQIO010000095.1"/>
</dbReference>
<proteinExistence type="predicted"/>
<evidence type="ECO:0000259" key="1">
    <source>
        <dbReference type="Pfam" id="PF01408"/>
    </source>
</evidence>
<dbReference type="Pfam" id="PF01408">
    <property type="entry name" value="GFO_IDH_MocA"/>
    <property type="match status" value="1"/>
</dbReference>
<keyword evidence="3" id="KW-1185">Reference proteome</keyword>
<dbReference type="InterPro" id="IPR000683">
    <property type="entry name" value="Gfo/Idh/MocA-like_OxRdtase_N"/>
</dbReference>
<gene>
    <name evidence="2" type="ORF">OB236_28095</name>
</gene>
<dbReference type="InterPro" id="IPR051317">
    <property type="entry name" value="Gfo/Idh/MocA_oxidoreduct"/>
</dbReference>
<dbReference type="InterPro" id="IPR036291">
    <property type="entry name" value="NAD(P)-bd_dom_sf"/>
</dbReference>
<dbReference type="SUPFAM" id="SSF51735">
    <property type="entry name" value="NAD(P)-binding Rossmann-fold domains"/>
    <property type="match status" value="1"/>
</dbReference>
<name>A0ABT2UMW0_9BACL</name>
<dbReference type="PANTHER" id="PTHR43708">
    <property type="entry name" value="CONSERVED EXPRESSED OXIDOREDUCTASE (EUROFUNG)"/>
    <property type="match status" value="1"/>
</dbReference>
<dbReference type="Gene3D" id="3.30.360.10">
    <property type="entry name" value="Dihydrodipicolinate Reductase, domain 2"/>
    <property type="match status" value="1"/>
</dbReference>
<organism evidence="2 3">
    <name type="scientific">Paenibacillus baimaensis</name>
    <dbReference type="NCBI Taxonomy" id="2982185"/>
    <lineage>
        <taxon>Bacteria</taxon>
        <taxon>Bacillati</taxon>
        <taxon>Bacillota</taxon>
        <taxon>Bacilli</taxon>
        <taxon>Bacillales</taxon>
        <taxon>Paenibacillaceae</taxon>
        <taxon>Paenibacillus</taxon>
    </lineage>
</organism>
<dbReference type="Gene3D" id="3.40.50.720">
    <property type="entry name" value="NAD(P)-binding Rossmann-like Domain"/>
    <property type="match status" value="1"/>
</dbReference>
<protein>
    <submittedName>
        <fullName evidence="2">Gfo/Idh/MocA family oxidoreductase</fullName>
    </submittedName>
</protein>
<evidence type="ECO:0000313" key="3">
    <source>
        <dbReference type="Proteomes" id="UP001652445"/>
    </source>
</evidence>
<reference evidence="2 3" key="1">
    <citation type="submission" date="2022-09" db="EMBL/GenBank/DDBJ databases">
        <authorList>
            <person name="Han X.L."/>
            <person name="Wang Q."/>
            <person name="Lu T."/>
        </authorList>
    </citation>
    <scope>NUCLEOTIDE SEQUENCE [LARGE SCALE GENOMIC DNA]</scope>
    <source>
        <strain evidence="2 3">WQ 127069</strain>
    </source>
</reference>
<dbReference type="PANTHER" id="PTHR43708:SF4">
    <property type="entry name" value="OXIDOREDUCTASE YCEM-RELATED"/>
    <property type="match status" value="1"/>
</dbReference>
<comment type="caution">
    <text evidence="2">The sequence shown here is derived from an EMBL/GenBank/DDBJ whole genome shotgun (WGS) entry which is preliminary data.</text>
</comment>
<sequence length="357" mass="40269">MTRLKVGLIGLGEVAQIIHLPVLEALVERFEIAALCDVSPGVLQAIGARYRVTRLYEDYLQLVREPDLDVIFVLNSNEYHTDCTLAALQHGKHVLIEKPMCMTLPEADAIIQARDEAGKHVMVGYMRRFAPAFLQAVEEVKVMDVIHYAKIRDIIGQNRLFIQQSSVVSKYDDIPPAAIADRTERRNSLLRDAIGRVPVDLTRAYGLLNGLSSHSLSAMREMLGFPQHVASAVTWKGGSFIQAVFAYDGYYATFETGTDGLRRFDGHLEVFGASKQVKVQYDTPYIRHLPTLLHIQETQGEALETREIRPTYKDPYTLELEHLHEVITGSVPLKTTPEDARQDLVLFGWIMERLKVN</sequence>
<evidence type="ECO:0000313" key="2">
    <source>
        <dbReference type="EMBL" id="MCU6795988.1"/>
    </source>
</evidence>
<accession>A0ABT2UMW0</accession>
<dbReference type="Proteomes" id="UP001652445">
    <property type="component" value="Unassembled WGS sequence"/>
</dbReference>
<dbReference type="EMBL" id="JAOQIO010000095">
    <property type="protein sequence ID" value="MCU6795988.1"/>
    <property type="molecule type" value="Genomic_DNA"/>
</dbReference>